<organism evidence="9 15">
    <name type="scientific">Bacteroides caccae</name>
    <dbReference type="NCBI Taxonomy" id="47678"/>
    <lineage>
        <taxon>Bacteria</taxon>
        <taxon>Pseudomonadati</taxon>
        <taxon>Bacteroidota</taxon>
        <taxon>Bacteroidia</taxon>
        <taxon>Bacteroidales</taxon>
        <taxon>Bacteroidaceae</taxon>
        <taxon>Bacteroides</taxon>
    </lineage>
</organism>
<dbReference type="Pfam" id="PF07980">
    <property type="entry name" value="SusD_RagB"/>
    <property type="match status" value="1"/>
</dbReference>
<accession>A0A174FIR7</accession>
<evidence type="ECO:0000313" key="15">
    <source>
        <dbReference type="Proteomes" id="UP000095657"/>
    </source>
</evidence>
<evidence type="ECO:0000256" key="6">
    <source>
        <dbReference type="SAM" id="Coils"/>
    </source>
</evidence>
<evidence type="ECO:0000313" key="14">
    <source>
        <dbReference type="EMBL" id="RGY23273.1"/>
    </source>
</evidence>
<comment type="subcellular location">
    <subcellularLocation>
        <location evidence="1">Cell outer membrane</location>
    </subcellularLocation>
</comment>
<dbReference type="Pfam" id="PF14322">
    <property type="entry name" value="SusD-like_3"/>
    <property type="match status" value="1"/>
</dbReference>
<feature type="domain" description="RagB/SusD" evidence="7">
    <location>
        <begin position="315"/>
        <end position="641"/>
    </location>
</feature>
<name>A0A174FIR7_9BACE</name>
<comment type="similarity">
    <text evidence="2">Belongs to the SusD family.</text>
</comment>
<evidence type="ECO:0000256" key="1">
    <source>
        <dbReference type="ARBA" id="ARBA00004442"/>
    </source>
</evidence>
<evidence type="ECO:0000313" key="9">
    <source>
        <dbReference type="EMBL" id="CUO49407.1"/>
    </source>
</evidence>
<evidence type="ECO:0000313" key="10">
    <source>
        <dbReference type="EMBL" id="CUP37610.1"/>
    </source>
</evidence>
<keyword evidence="5" id="KW-0998">Cell outer membrane</keyword>
<evidence type="ECO:0000313" key="11">
    <source>
        <dbReference type="EMBL" id="KAA5503876.1"/>
    </source>
</evidence>
<dbReference type="EMBL" id="JAUONL010000010">
    <property type="protein sequence ID" value="MDO6358590.1"/>
    <property type="molecule type" value="Genomic_DNA"/>
</dbReference>
<evidence type="ECO:0000313" key="13">
    <source>
        <dbReference type="EMBL" id="RGR72045.1"/>
    </source>
</evidence>
<reference evidence="12" key="4">
    <citation type="submission" date="2023-07" db="EMBL/GenBank/DDBJ databases">
        <title>Whole Genome Sequencing of Colonoscopy isolates.</title>
        <authorList>
            <person name="Surve S.V."/>
            <person name="Valls R.A."/>
            <person name="Barrak K.E."/>
            <person name="Gardner T.B."/>
            <person name="O'Toole G.A."/>
        </authorList>
    </citation>
    <scope>NUCLEOTIDE SEQUENCE</scope>
    <source>
        <strain evidence="12">GP0119</strain>
    </source>
</reference>
<feature type="coiled-coil region" evidence="6">
    <location>
        <begin position="493"/>
        <end position="520"/>
    </location>
</feature>
<evidence type="ECO:0000256" key="2">
    <source>
        <dbReference type="ARBA" id="ARBA00006275"/>
    </source>
</evidence>
<dbReference type="EMBL" id="VVYD01000001">
    <property type="protein sequence ID" value="KAA5503876.1"/>
    <property type="molecule type" value="Genomic_DNA"/>
</dbReference>
<dbReference type="InterPro" id="IPR011990">
    <property type="entry name" value="TPR-like_helical_dom_sf"/>
</dbReference>
<dbReference type="InterPro" id="IPR012944">
    <property type="entry name" value="SusD_RagB_dom"/>
</dbReference>
<dbReference type="EMBL" id="QRUO01000007">
    <property type="protein sequence ID" value="RGR72045.1"/>
    <property type="molecule type" value="Genomic_DNA"/>
</dbReference>
<dbReference type="EMBL" id="CZAI01000001">
    <property type="protein sequence ID" value="CUO49407.1"/>
    <property type="molecule type" value="Genomic_DNA"/>
</dbReference>
<reference evidence="11 19" key="3">
    <citation type="journal article" date="2019" name="Nat. Med.">
        <title>A library of human gut bacterial isolates paired with longitudinal multiomics data enables mechanistic microbiome research.</title>
        <authorList>
            <person name="Poyet M."/>
            <person name="Groussin M."/>
            <person name="Gibbons S.M."/>
            <person name="Avila-Pacheco J."/>
            <person name="Jiang X."/>
            <person name="Kearney S.M."/>
            <person name="Perrotta A.R."/>
            <person name="Berdy B."/>
            <person name="Zhao S."/>
            <person name="Lieberman T.D."/>
            <person name="Swanson P.K."/>
            <person name="Smith M."/>
            <person name="Roesemann S."/>
            <person name="Alexander J.E."/>
            <person name="Rich S.A."/>
            <person name="Livny J."/>
            <person name="Vlamakis H."/>
            <person name="Clish C."/>
            <person name="Bullock K."/>
            <person name="Deik A."/>
            <person name="Scott J."/>
            <person name="Pierce K.A."/>
            <person name="Xavier R.J."/>
            <person name="Alm E.J."/>
        </authorList>
    </citation>
    <scope>NUCLEOTIDE SEQUENCE [LARGE SCALE GENOMIC DNA]</scope>
    <source>
        <strain evidence="11 19">BIOML-A19</strain>
    </source>
</reference>
<dbReference type="Proteomes" id="UP000284205">
    <property type="component" value="Unassembled WGS sequence"/>
</dbReference>
<dbReference type="STRING" id="47678.ERS852494_00022"/>
<keyword evidence="4" id="KW-0472">Membrane</keyword>
<dbReference type="GO" id="GO:0009279">
    <property type="term" value="C:cell outer membrane"/>
    <property type="evidence" value="ECO:0007669"/>
    <property type="project" value="UniProtKB-SubCell"/>
</dbReference>
<evidence type="ECO:0000313" key="17">
    <source>
        <dbReference type="Proteomes" id="UP000284205"/>
    </source>
</evidence>
<evidence type="ECO:0000313" key="12">
    <source>
        <dbReference type="EMBL" id="MDO6358590.1"/>
    </source>
</evidence>
<dbReference type="Proteomes" id="UP000284431">
    <property type="component" value="Unassembled WGS sequence"/>
</dbReference>
<evidence type="ECO:0000256" key="5">
    <source>
        <dbReference type="ARBA" id="ARBA00023237"/>
    </source>
</evidence>
<dbReference type="RefSeq" id="WP_005676788.1">
    <property type="nucleotide sequence ID" value="NZ_CACRTB010000007.1"/>
</dbReference>
<keyword evidence="6" id="KW-0175">Coiled coil</keyword>
<reference evidence="17 18" key="2">
    <citation type="submission" date="2018-08" db="EMBL/GenBank/DDBJ databases">
        <title>A genome reference for cultivated species of the human gut microbiota.</title>
        <authorList>
            <person name="Zou Y."/>
            <person name="Xue W."/>
            <person name="Luo G."/>
        </authorList>
    </citation>
    <scope>NUCLEOTIDE SEQUENCE [LARGE SCALE GENOMIC DNA]</scope>
    <source>
        <strain evidence="13 17">AF24-29LB</strain>
        <strain evidence="14 18">OF02-6LB</strain>
    </source>
</reference>
<reference evidence="15 16" key="1">
    <citation type="submission" date="2015-09" db="EMBL/GenBank/DDBJ databases">
        <authorList>
            <consortium name="Pathogen Informatics"/>
        </authorList>
    </citation>
    <scope>NUCLEOTIDE SEQUENCE [LARGE SCALE GENOMIC DNA]</scope>
    <source>
        <strain evidence="9 15">2789STDY5834880</strain>
        <strain evidence="10 16">2789STDY5834946</strain>
    </source>
</reference>
<dbReference type="EMBL" id="QSCS01000031">
    <property type="protein sequence ID" value="RGY23273.1"/>
    <property type="molecule type" value="Genomic_DNA"/>
</dbReference>
<dbReference type="AlphaFoldDB" id="A0A174FIR7"/>
<dbReference type="Gene3D" id="1.25.40.390">
    <property type="match status" value="1"/>
</dbReference>
<evidence type="ECO:0000259" key="7">
    <source>
        <dbReference type="Pfam" id="PF07980"/>
    </source>
</evidence>
<gene>
    <name evidence="13" type="ORF">DWY26_09605</name>
    <name evidence="14" type="ORF">DXA49_17270</name>
    <name evidence="9" type="ORF">ERS852494_00022</name>
    <name evidence="10" type="ORF">ERS852558_00058</name>
    <name evidence="11" type="ORF">F2Y31_01105</name>
    <name evidence="12" type="ORF">Q4469_12975</name>
</gene>
<dbReference type="SUPFAM" id="SSF48452">
    <property type="entry name" value="TPR-like"/>
    <property type="match status" value="1"/>
</dbReference>
<keyword evidence="3" id="KW-0732">Signal</keyword>
<evidence type="ECO:0000313" key="19">
    <source>
        <dbReference type="Proteomes" id="UP000368418"/>
    </source>
</evidence>
<sequence>MKKFAIILLMGGVLLSGCNYLDIVPDERNTPENTYQNPQAAKNYLYSCYSKMPDPRVSEALDKYSAAEIINVIEKSEWVTFPRGYYSPSSPQLTKGYYDNIWTGLHQCYQFLSVVDFTPDIEPDDLQHYKAEATLLIAYYHWLSFRAYGPSVIMRENIDPLTPIEELPERSSVDEVVQFIDEKITEAETIGLAEKHDGDDYGRFTKYVAEALRAKVHLYAASPLFNGNSDFFAGFKSPLDGRFLISQTVDIEKWKTAETVTRKAIADLENAGYRLYNEVGHDDAGTPSANKPGPVNKAQRAVRYTFMDNVGGTNPEVIMVDTRKEGTYALQNQSTPKQKASNGYKNSWGILAPTLQTVEMFYTKNGLPIDEDKEFDYSGRYKIVNMPVNYDGNNYFAQSNGRTLNLHLNREPRFFAWIAFHNGNYEIMKYNGKVVNTNNAKKAIVVKFRKNDANGWEDGQTGNYTGTGYLNKKFVHPAFQNGPVHYPYPVIRMAEMYLNLAEILIELDALENTTGRLEEAKGLIDKIRVRAGIPTIDEAWKKANHPEKANTAEGLREIVRRERQIEFYLENQRFWDLRRWKDAGILGEKVWGMNIEGDTDETFFVPTELQNIRTFKQAQYLMPIPMTETNKVPHIVQNPGY</sequence>
<dbReference type="Proteomes" id="UP000095657">
    <property type="component" value="Unassembled WGS sequence"/>
</dbReference>
<evidence type="ECO:0000256" key="3">
    <source>
        <dbReference type="ARBA" id="ARBA00022729"/>
    </source>
</evidence>
<dbReference type="EMBL" id="CZBL01000001">
    <property type="protein sequence ID" value="CUP37610.1"/>
    <property type="molecule type" value="Genomic_DNA"/>
</dbReference>
<protein>
    <submittedName>
        <fullName evidence="9">RagB/SusD domain protein</fullName>
    </submittedName>
    <submittedName>
        <fullName evidence="11">RagB/SusD family nutrient uptake outer membrane protein</fullName>
    </submittedName>
</protein>
<evidence type="ECO:0000313" key="18">
    <source>
        <dbReference type="Proteomes" id="UP000284431"/>
    </source>
</evidence>
<evidence type="ECO:0000256" key="4">
    <source>
        <dbReference type="ARBA" id="ARBA00023136"/>
    </source>
</evidence>
<dbReference type="KEGG" id="bcac:CGC64_03535"/>
<dbReference type="Proteomes" id="UP000095725">
    <property type="component" value="Unassembled WGS sequence"/>
</dbReference>
<dbReference type="Proteomes" id="UP001170023">
    <property type="component" value="Unassembled WGS sequence"/>
</dbReference>
<proteinExistence type="inferred from homology"/>
<evidence type="ECO:0000259" key="8">
    <source>
        <dbReference type="Pfam" id="PF14322"/>
    </source>
</evidence>
<dbReference type="InterPro" id="IPR033985">
    <property type="entry name" value="SusD-like_N"/>
</dbReference>
<dbReference type="Proteomes" id="UP000368418">
    <property type="component" value="Unassembled WGS sequence"/>
</dbReference>
<dbReference type="PROSITE" id="PS51257">
    <property type="entry name" value="PROKAR_LIPOPROTEIN"/>
    <property type="match status" value="1"/>
</dbReference>
<feature type="domain" description="SusD-like N-terminal" evidence="8">
    <location>
        <begin position="20"/>
        <end position="218"/>
    </location>
</feature>
<evidence type="ECO:0000313" key="16">
    <source>
        <dbReference type="Proteomes" id="UP000095725"/>
    </source>
</evidence>